<dbReference type="AlphaFoldDB" id="A0A1P8Q0I1"/>
<reference evidence="2" key="1">
    <citation type="submission" date="2016-12" db="EMBL/GenBank/DDBJ databases">
        <authorList>
            <person name="Jung M.Y."/>
            <person name="Lee S.H."/>
        </authorList>
    </citation>
    <scope>NUCLEOTIDE SEQUENCE [LARGE SCALE GENOMIC DNA]</scope>
    <source>
        <strain evidence="2">WiKim39</strain>
    </source>
</reference>
<dbReference type="OrthoDB" id="9778595at2"/>
<gene>
    <name evidence="1" type="ORF">BTM29_01905</name>
</gene>
<organism evidence="1 2">
    <name type="scientific">Companilactobacillus allii</name>
    <dbReference type="NCBI Taxonomy" id="1847728"/>
    <lineage>
        <taxon>Bacteria</taxon>
        <taxon>Bacillati</taxon>
        <taxon>Bacillota</taxon>
        <taxon>Bacilli</taxon>
        <taxon>Lactobacillales</taxon>
        <taxon>Lactobacillaceae</taxon>
        <taxon>Companilactobacillus</taxon>
    </lineage>
</organism>
<sequence length="266" mass="30154">MDDETKYYYLTSAIKQMNTTFNIVMATTNPDGSIQQDLDKAKHHIEIDLHQIDDEFSIEKKDSLVSKFQQGDQSPLINSEPFQMVYDKTIGAEQMTQHYFSAYFNGKYDPTGLVKSWAMEEVFDAYLKPLLNELDIEGISLKSGEDIKMETRRGSDYRWSVNILKPGSDEKILTTYYMQSGSVATVNNFNFERVPRSQVGQMEQVTILSDDMMDSVVWANAGISAGTKRFPELIDSACLTGMLVDGKLGTINFRDGSFSTKKIFLK</sequence>
<name>A0A1P8Q0I1_9LACO</name>
<dbReference type="STRING" id="1847728.BTM29_01905"/>
<protein>
    <recommendedName>
        <fullName evidence="3">FAD:protein FMN transferase</fullName>
    </recommendedName>
</protein>
<evidence type="ECO:0008006" key="3">
    <source>
        <dbReference type="Google" id="ProtNLM"/>
    </source>
</evidence>
<keyword evidence="2" id="KW-1185">Reference proteome</keyword>
<dbReference type="SUPFAM" id="SSF143631">
    <property type="entry name" value="ApbE-like"/>
    <property type="match status" value="1"/>
</dbReference>
<dbReference type="EMBL" id="CP019323">
    <property type="protein sequence ID" value="APX71382.1"/>
    <property type="molecule type" value="Genomic_DNA"/>
</dbReference>
<dbReference type="Gene3D" id="3.10.520.10">
    <property type="entry name" value="ApbE-like domains"/>
    <property type="match status" value="2"/>
</dbReference>
<dbReference type="InterPro" id="IPR003374">
    <property type="entry name" value="ApbE-like_sf"/>
</dbReference>
<evidence type="ECO:0000313" key="1">
    <source>
        <dbReference type="EMBL" id="APX71382.1"/>
    </source>
</evidence>
<dbReference type="RefSeq" id="WP_076613886.1">
    <property type="nucleotide sequence ID" value="NZ_CP019323.1"/>
</dbReference>
<accession>A0A1P8Q0I1</accession>
<dbReference type="Proteomes" id="UP000187499">
    <property type="component" value="Chromosome"/>
</dbReference>
<dbReference type="KEGG" id="lalw:BTM29_01905"/>
<proteinExistence type="predicted"/>
<evidence type="ECO:0000313" key="2">
    <source>
        <dbReference type="Proteomes" id="UP000187499"/>
    </source>
</evidence>